<gene>
    <name evidence="5" type="ORF">ACFFGH_10365</name>
</gene>
<dbReference type="InterPro" id="IPR051675">
    <property type="entry name" value="Endo/Exo/Phosphatase_dom_1"/>
</dbReference>
<reference evidence="5 6" key="1">
    <citation type="submission" date="2024-09" db="EMBL/GenBank/DDBJ databases">
        <authorList>
            <person name="Sun Q."/>
            <person name="Mori K."/>
        </authorList>
    </citation>
    <scope>NUCLEOTIDE SEQUENCE [LARGE SCALE GENOMIC DNA]</scope>
    <source>
        <strain evidence="5 6">KCTC 23076</strain>
    </source>
</reference>
<dbReference type="PANTHER" id="PTHR21180:SF32">
    <property type="entry name" value="ENDONUCLEASE_EXONUCLEASE_PHOSPHATASE FAMILY DOMAIN-CONTAINING PROTEIN 1"/>
    <property type="match status" value="1"/>
</dbReference>
<dbReference type="PANTHER" id="PTHR21180">
    <property type="entry name" value="ENDONUCLEASE/EXONUCLEASE/PHOSPHATASE FAMILY DOMAIN-CONTAINING PROTEIN 1"/>
    <property type="match status" value="1"/>
</dbReference>
<dbReference type="Gene3D" id="3.10.560.10">
    <property type="entry name" value="Outer membrane lipoprotein wza domain like"/>
    <property type="match status" value="1"/>
</dbReference>
<dbReference type="InterPro" id="IPR003583">
    <property type="entry name" value="Hlx-hairpin-Hlx_DNA-bd_motif"/>
</dbReference>
<comment type="caution">
    <text evidence="5">The sequence shown here is derived from an EMBL/GenBank/DDBJ whole genome shotgun (WGS) entry which is preliminary data.</text>
</comment>
<keyword evidence="3" id="KW-0472">Membrane</keyword>
<dbReference type="RefSeq" id="WP_386667920.1">
    <property type="nucleotide sequence ID" value="NZ_JBHLTG010000002.1"/>
</dbReference>
<sequence>MGTRSAARTDGARAASRLRTTVGGAIVLLLVAGAAAVLSFTLNAPGGPRAVGDPGVAQGESVGSAPTTEGANDAPILVHVLGAVAAPGLYELSEGERIVDAVAAAGGFAPDADQAALNLARAVADGEQVYVPVVGEEPPVPPDAGGGLVNLNTADAAELETLPGLGPELAGRIVEWRTQHGPFSSVDDLLNVTGIGAKTLSALADLVTT</sequence>
<dbReference type="InterPro" id="IPR010994">
    <property type="entry name" value="RuvA_2-like"/>
</dbReference>
<dbReference type="Proteomes" id="UP001589896">
    <property type="component" value="Unassembled WGS sequence"/>
</dbReference>
<keyword evidence="3" id="KW-0812">Transmembrane</keyword>
<dbReference type="SMART" id="SM00278">
    <property type="entry name" value="HhH1"/>
    <property type="match status" value="2"/>
</dbReference>
<name>A0ABV6RMN1_9GAMM</name>
<protein>
    <submittedName>
        <fullName evidence="5">Helix-hairpin-helix domain-containing protein</fullName>
    </submittedName>
</protein>
<organism evidence="5 6">
    <name type="scientific">Lysobacter korlensis</name>
    <dbReference type="NCBI Taxonomy" id="553636"/>
    <lineage>
        <taxon>Bacteria</taxon>
        <taxon>Pseudomonadati</taxon>
        <taxon>Pseudomonadota</taxon>
        <taxon>Gammaproteobacteria</taxon>
        <taxon>Lysobacterales</taxon>
        <taxon>Lysobacteraceae</taxon>
        <taxon>Lysobacter</taxon>
    </lineage>
</organism>
<feature type="domain" description="Helix-hairpin-helix DNA-binding motif class 1" evidence="4">
    <location>
        <begin position="187"/>
        <end position="206"/>
    </location>
</feature>
<dbReference type="EMBL" id="JBHLTG010000002">
    <property type="protein sequence ID" value="MFC0678242.1"/>
    <property type="molecule type" value="Genomic_DNA"/>
</dbReference>
<dbReference type="SUPFAM" id="SSF47781">
    <property type="entry name" value="RuvA domain 2-like"/>
    <property type="match status" value="1"/>
</dbReference>
<keyword evidence="1" id="KW-0963">Cytoplasm</keyword>
<keyword evidence="3" id="KW-1133">Transmembrane helix</keyword>
<dbReference type="Pfam" id="PF10531">
    <property type="entry name" value="SLBB"/>
    <property type="match status" value="1"/>
</dbReference>
<proteinExistence type="predicted"/>
<evidence type="ECO:0000313" key="6">
    <source>
        <dbReference type="Proteomes" id="UP001589896"/>
    </source>
</evidence>
<evidence type="ECO:0000256" key="3">
    <source>
        <dbReference type="SAM" id="Phobius"/>
    </source>
</evidence>
<feature type="domain" description="Helix-hairpin-helix DNA-binding motif class 1" evidence="4">
    <location>
        <begin position="157"/>
        <end position="176"/>
    </location>
</feature>
<keyword evidence="6" id="KW-1185">Reference proteome</keyword>
<feature type="transmembrane region" description="Helical" evidence="3">
    <location>
        <begin position="21"/>
        <end position="42"/>
    </location>
</feature>
<dbReference type="Pfam" id="PF12836">
    <property type="entry name" value="HHH_3"/>
    <property type="match status" value="1"/>
</dbReference>
<evidence type="ECO:0000313" key="5">
    <source>
        <dbReference type="EMBL" id="MFC0678242.1"/>
    </source>
</evidence>
<evidence type="ECO:0000256" key="2">
    <source>
        <dbReference type="SAM" id="MobiDB-lite"/>
    </source>
</evidence>
<evidence type="ECO:0000256" key="1">
    <source>
        <dbReference type="ARBA" id="ARBA00022490"/>
    </source>
</evidence>
<dbReference type="InterPro" id="IPR019554">
    <property type="entry name" value="Soluble_ligand-bd"/>
</dbReference>
<accession>A0ABV6RMN1</accession>
<feature type="region of interest" description="Disordered" evidence="2">
    <location>
        <begin position="49"/>
        <end position="68"/>
    </location>
</feature>
<dbReference type="Gene3D" id="1.10.150.280">
    <property type="entry name" value="AF1531-like domain"/>
    <property type="match status" value="1"/>
</dbReference>
<evidence type="ECO:0000259" key="4">
    <source>
        <dbReference type="SMART" id="SM00278"/>
    </source>
</evidence>